<dbReference type="CDD" id="cd04196">
    <property type="entry name" value="GT_2_like_d"/>
    <property type="match status" value="1"/>
</dbReference>
<dbReference type="EC" id="2.4.1.-" evidence="2"/>
<keyword evidence="2" id="KW-0808">Transferase</keyword>
<dbReference type="SMR" id="A0A0E3LKS1"/>
<dbReference type="Proteomes" id="UP000033038">
    <property type="component" value="Chromosome"/>
</dbReference>
<reference evidence="2 3" key="1">
    <citation type="submission" date="2014-07" db="EMBL/GenBank/DDBJ databases">
        <title>Methanogenic archaea and the global carbon cycle.</title>
        <authorList>
            <person name="Henriksen J.R."/>
            <person name="Luke J."/>
            <person name="Reinhart S."/>
            <person name="Benedict M.N."/>
            <person name="Youngblut N.D."/>
            <person name="Metcalf M.E."/>
            <person name="Whitaker R.J."/>
            <person name="Metcalf W.W."/>
        </authorList>
    </citation>
    <scope>NUCLEOTIDE SEQUENCE [LARGE SCALE GENOMIC DNA]</scope>
    <source>
        <strain evidence="2 3">Wiesmoor</strain>
    </source>
</reference>
<dbReference type="SUPFAM" id="SSF53448">
    <property type="entry name" value="Nucleotide-diphospho-sugar transferases"/>
    <property type="match status" value="1"/>
</dbReference>
<sequence>MKISIALCTYNGAQFLQEQLESIAFQTRVPDEMIVCDDLSKDNTLEILKDFASKVSFPVTIYINEKNLGSTKNFEKAIGLCTGDIIFLSDQDDVWNPEKVEKIENQFSTSPSTALIFTDAELVDENLKPLGYSQWQSNGFNQKEQDYFIHGKFIEVLLKRNVVTGSTMAFRSEFKKLIFPIPDAWVHDGWIALLIAFASDLNLISEPLIKYRQHHLQQVGAGDEGLTIYQKIHRKLTQLKNLESDYSNFQPECIRYTLAYKHLVNSRFPSIKTNKIPLLKARASHYCIRSHLPVNRTKRIPLIIKELLNMNYHHYSEGISSIGGDLLRNNSEIK</sequence>
<proteinExistence type="predicted"/>
<feature type="domain" description="Glycosyltransferase 2-like" evidence="1">
    <location>
        <begin position="4"/>
        <end position="146"/>
    </location>
</feature>
<accession>A0A0E3LKS1</accession>
<dbReference type="GeneID" id="24822189"/>
<dbReference type="KEGG" id="mbw:MSBRW_0758"/>
<evidence type="ECO:0000313" key="3">
    <source>
        <dbReference type="Proteomes" id="UP000033038"/>
    </source>
</evidence>
<dbReference type="PATRIC" id="fig|1434109.4.peg.929"/>
<dbReference type="RefSeq" id="WP_011305276.1">
    <property type="nucleotide sequence ID" value="NZ_CP009526.1"/>
</dbReference>
<dbReference type="PANTHER" id="PTHR22916">
    <property type="entry name" value="GLYCOSYLTRANSFERASE"/>
    <property type="match status" value="1"/>
</dbReference>
<dbReference type="GO" id="GO:0016758">
    <property type="term" value="F:hexosyltransferase activity"/>
    <property type="evidence" value="ECO:0007669"/>
    <property type="project" value="UniProtKB-ARBA"/>
</dbReference>
<dbReference type="Pfam" id="PF00535">
    <property type="entry name" value="Glycos_transf_2"/>
    <property type="match status" value="1"/>
</dbReference>
<name>A0A0E3LKS1_METBA</name>
<dbReference type="PANTHER" id="PTHR22916:SF3">
    <property type="entry name" value="UDP-GLCNAC:BETAGAL BETA-1,3-N-ACETYLGLUCOSAMINYLTRANSFERASE-LIKE PROTEIN 1"/>
    <property type="match status" value="1"/>
</dbReference>
<dbReference type="EMBL" id="CP009526">
    <property type="protein sequence ID" value="AKB50011.1"/>
    <property type="molecule type" value="Genomic_DNA"/>
</dbReference>
<keyword evidence="2" id="KW-0328">Glycosyltransferase</keyword>
<dbReference type="Gene3D" id="3.90.550.10">
    <property type="entry name" value="Spore Coat Polysaccharide Biosynthesis Protein SpsA, Chain A"/>
    <property type="match status" value="1"/>
</dbReference>
<dbReference type="AlphaFoldDB" id="A0A0E3LKS1"/>
<protein>
    <submittedName>
        <fullName evidence="2">Alpha-L-Rha alpha-1,3-L-rhamnosyltransferase</fullName>
        <ecNumber evidence="2">2.4.1.-</ecNumber>
    </submittedName>
</protein>
<organism evidence="2 3">
    <name type="scientific">Methanosarcina barkeri str. Wiesmoor</name>
    <dbReference type="NCBI Taxonomy" id="1434109"/>
    <lineage>
        <taxon>Archaea</taxon>
        <taxon>Methanobacteriati</taxon>
        <taxon>Methanobacteriota</taxon>
        <taxon>Stenosarchaea group</taxon>
        <taxon>Methanomicrobia</taxon>
        <taxon>Methanosarcinales</taxon>
        <taxon>Methanosarcinaceae</taxon>
        <taxon>Methanosarcina</taxon>
    </lineage>
</organism>
<dbReference type="InterPro" id="IPR001173">
    <property type="entry name" value="Glyco_trans_2-like"/>
</dbReference>
<evidence type="ECO:0000313" key="2">
    <source>
        <dbReference type="EMBL" id="AKB50011.1"/>
    </source>
</evidence>
<evidence type="ECO:0000259" key="1">
    <source>
        <dbReference type="Pfam" id="PF00535"/>
    </source>
</evidence>
<dbReference type="InterPro" id="IPR029044">
    <property type="entry name" value="Nucleotide-diphossugar_trans"/>
</dbReference>
<dbReference type="HOGENOM" id="CLU_025996_2_0_2"/>
<gene>
    <name evidence="2" type="ORF">MSBRW_0758</name>
</gene>